<feature type="compositionally biased region" description="Low complexity" evidence="1">
    <location>
        <begin position="160"/>
        <end position="199"/>
    </location>
</feature>
<proteinExistence type="predicted"/>
<dbReference type="AlphaFoldDB" id="A0A6A6FQR5"/>
<accession>A0A6A6FQR5</accession>
<dbReference type="EMBL" id="ML992665">
    <property type="protein sequence ID" value="KAF2215815.1"/>
    <property type="molecule type" value="Genomic_DNA"/>
</dbReference>
<gene>
    <name evidence="2" type="ORF">CERZMDRAFT_81919</name>
</gene>
<evidence type="ECO:0000313" key="3">
    <source>
        <dbReference type="Proteomes" id="UP000799539"/>
    </source>
</evidence>
<evidence type="ECO:0000313" key="2">
    <source>
        <dbReference type="EMBL" id="KAF2215815.1"/>
    </source>
</evidence>
<feature type="compositionally biased region" description="Basic and acidic residues" evidence="1">
    <location>
        <begin position="109"/>
        <end position="123"/>
    </location>
</feature>
<evidence type="ECO:0000256" key="1">
    <source>
        <dbReference type="SAM" id="MobiDB-lite"/>
    </source>
</evidence>
<feature type="compositionally biased region" description="Basic and acidic residues" evidence="1">
    <location>
        <begin position="203"/>
        <end position="212"/>
    </location>
</feature>
<feature type="region of interest" description="Disordered" evidence="1">
    <location>
        <begin position="109"/>
        <end position="259"/>
    </location>
</feature>
<name>A0A6A6FQR5_9PEZI</name>
<dbReference type="Proteomes" id="UP000799539">
    <property type="component" value="Unassembled WGS sequence"/>
</dbReference>
<keyword evidence="3" id="KW-1185">Reference proteome</keyword>
<protein>
    <submittedName>
        <fullName evidence="2">Uncharacterized protein</fullName>
    </submittedName>
</protein>
<sequence>MCSQGRTALANLHISTSSLPLPKSPASPSAAGSLWRRRHASLWNTSEAPRETYPTASSDYVVSSSVTPPTRGTFLSAIDEANTGPQTAFATVEDHSRVQIRTHALEALPREEEEHLEKGEAKSRRWTAVSSTEGKRVSTIASQFHHRLGALKTLTRRRSTAPPASLSPTSSSSSTTSTWSPNSASSTASASASASASTSNDSHTVKINDSRFRARSPGGALNSSPLTQLERRANQKGKRQNRKAVMLDGTLHRGPASPLSPLFRPSGLLQPAPLSPVFHPLCVGTVSCMSSGICQAIEQMHETKCKKGEDWMQLGI</sequence>
<reference evidence="2" key="1">
    <citation type="journal article" date="2020" name="Stud. Mycol.">
        <title>101 Dothideomycetes genomes: a test case for predicting lifestyles and emergence of pathogens.</title>
        <authorList>
            <person name="Haridas S."/>
            <person name="Albert R."/>
            <person name="Binder M."/>
            <person name="Bloem J."/>
            <person name="Labutti K."/>
            <person name="Salamov A."/>
            <person name="Andreopoulos B."/>
            <person name="Baker S."/>
            <person name="Barry K."/>
            <person name="Bills G."/>
            <person name="Bluhm B."/>
            <person name="Cannon C."/>
            <person name="Castanera R."/>
            <person name="Culley D."/>
            <person name="Daum C."/>
            <person name="Ezra D."/>
            <person name="Gonzalez J."/>
            <person name="Henrissat B."/>
            <person name="Kuo A."/>
            <person name="Liang C."/>
            <person name="Lipzen A."/>
            <person name="Lutzoni F."/>
            <person name="Magnuson J."/>
            <person name="Mondo S."/>
            <person name="Nolan M."/>
            <person name="Ohm R."/>
            <person name="Pangilinan J."/>
            <person name="Park H.-J."/>
            <person name="Ramirez L."/>
            <person name="Alfaro M."/>
            <person name="Sun H."/>
            <person name="Tritt A."/>
            <person name="Yoshinaga Y."/>
            <person name="Zwiers L.-H."/>
            <person name="Turgeon B."/>
            <person name="Goodwin S."/>
            <person name="Spatafora J."/>
            <person name="Crous P."/>
            <person name="Grigoriev I."/>
        </authorList>
    </citation>
    <scope>NUCLEOTIDE SEQUENCE</scope>
    <source>
        <strain evidence="2">SCOH1-5</strain>
    </source>
</reference>
<organism evidence="2 3">
    <name type="scientific">Cercospora zeae-maydis SCOH1-5</name>
    <dbReference type="NCBI Taxonomy" id="717836"/>
    <lineage>
        <taxon>Eukaryota</taxon>
        <taxon>Fungi</taxon>
        <taxon>Dikarya</taxon>
        <taxon>Ascomycota</taxon>
        <taxon>Pezizomycotina</taxon>
        <taxon>Dothideomycetes</taxon>
        <taxon>Dothideomycetidae</taxon>
        <taxon>Mycosphaerellales</taxon>
        <taxon>Mycosphaerellaceae</taxon>
        <taxon>Cercospora</taxon>
    </lineage>
</organism>
<feature type="compositionally biased region" description="Basic residues" evidence="1">
    <location>
        <begin position="144"/>
        <end position="159"/>
    </location>
</feature>